<dbReference type="SUPFAM" id="SSF53098">
    <property type="entry name" value="Ribonuclease H-like"/>
    <property type="match status" value="1"/>
</dbReference>
<sequence length="132" mass="15063">MECSYPLSLILVPNSLLKFESPSKKGLGTHVKLSTTFHSQTDGKAERTIQTLKDMLRACVIDFKGNWDDHFPLIEFAYNNSYHSSMGMDPFEDLYGRRCRSPIGRSEVSDITLLGPDLVHEAMEKIQLIRER</sequence>
<dbReference type="EMBL" id="CP133616">
    <property type="protein sequence ID" value="WMV29458.1"/>
    <property type="molecule type" value="Genomic_DNA"/>
</dbReference>
<dbReference type="PANTHER" id="PTHR45835">
    <property type="entry name" value="YALI0A06105P"/>
    <property type="match status" value="1"/>
</dbReference>
<evidence type="ECO:0000313" key="3">
    <source>
        <dbReference type="Proteomes" id="UP001234989"/>
    </source>
</evidence>
<evidence type="ECO:0000259" key="1">
    <source>
        <dbReference type="PROSITE" id="PS50994"/>
    </source>
</evidence>
<dbReference type="InterPro" id="IPR036397">
    <property type="entry name" value="RNaseH_sf"/>
</dbReference>
<feature type="domain" description="Integrase catalytic" evidence="1">
    <location>
        <begin position="1"/>
        <end position="98"/>
    </location>
</feature>
<reference evidence="2" key="1">
    <citation type="submission" date="2023-08" db="EMBL/GenBank/DDBJ databases">
        <title>A de novo genome assembly of Solanum verrucosum Schlechtendal, a Mexican diploid species geographically isolated from the other diploid A-genome species in potato relatives.</title>
        <authorList>
            <person name="Hosaka K."/>
        </authorList>
    </citation>
    <scope>NUCLEOTIDE SEQUENCE</scope>
    <source>
        <tissue evidence="2">Young leaves</tissue>
    </source>
</reference>
<dbReference type="GO" id="GO:0003676">
    <property type="term" value="F:nucleic acid binding"/>
    <property type="evidence" value="ECO:0007669"/>
    <property type="project" value="InterPro"/>
</dbReference>
<dbReference type="InterPro" id="IPR001584">
    <property type="entry name" value="Integrase_cat-core"/>
</dbReference>
<evidence type="ECO:0000313" key="2">
    <source>
        <dbReference type="EMBL" id="WMV29458.1"/>
    </source>
</evidence>
<dbReference type="Proteomes" id="UP001234989">
    <property type="component" value="Chromosome 5"/>
</dbReference>
<organism evidence="2 3">
    <name type="scientific">Solanum verrucosum</name>
    <dbReference type="NCBI Taxonomy" id="315347"/>
    <lineage>
        <taxon>Eukaryota</taxon>
        <taxon>Viridiplantae</taxon>
        <taxon>Streptophyta</taxon>
        <taxon>Embryophyta</taxon>
        <taxon>Tracheophyta</taxon>
        <taxon>Spermatophyta</taxon>
        <taxon>Magnoliopsida</taxon>
        <taxon>eudicotyledons</taxon>
        <taxon>Gunneridae</taxon>
        <taxon>Pentapetalae</taxon>
        <taxon>asterids</taxon>
        <taxon>lamiids</taxon>
        <taxon>Solanales</taxon>
        <taxon>Solanaceae</taxon>
        <taxon>Solanoideae</taxon>
        <taxon>Solaneae</taxon>
        <taxon>Solanum</taxon>
    </lineage>
</organism>
<dbReference type="InterPro" id="IPR012337">
    <property type="entry name" value="RNaseH-like_sf"/>
</dbReference>
<dbReference type="PANTHER" id="PTHR45835:SF91">
    <property type="entry name" value="RETROTRANSPOSON, TY3-GYPSY SUBCLASS-LIKE PROTEIN"/>
    <property type="match status" value="1"/>
</dbReference>
<dbReference type="Gene3D" id="3.30.420.10">
    <property type="entry name" value="Ribonuclease H-like superfamily/Ribonuclease H"/>
    <property type="match status" value="1"/>
</dbReference>
<dbReference type="GO" id="GO:0015074">
    <property type="term" value="P:DNA integration"/>
    <property type="evidence" value="ECO:0007669"/>
    <property type="project" value="InterPro"/>
</dbReference>
<proteinExistence type="predicted"/>
<gene>
    <name evidence="2" type="ORF">MTR67_022843</name>
</gene>
<keyword evidence="3" id="KW-1185">Reference proteome</keyword>
<accession>A0AAF0QU76</accession>
<dbReference type="PROSITE" id="PS50994">
    <property type="entry name" value="INTEGRASE"/>
    <property type="match status" value="1"/>
</dbReference>
<protein>
    <recommendedName>
        <fullName evidence="1">Integrase catalytic domain-containing protein</fullName>
    </recommendedName>
</protein>
<dbReference type="AlphaFoldDB" id="A0AAF0QU76"/>
<name>A0AAF0QU76_SOLVR</name>